<dbReference type="PANTHER" id="PTHR34261">
    <property type="entry name" value="APC REGULATOR OF WNT-SIGNALING PATHWAY-RELATED"/>
    <property type="match status" value="1"/>
</dbReference>
<protein>
    <submittedName>
        <fullName evidence="1">Uncharacterized protein</fullName>
    </submittedName>
</protein>
<dbReference type="GeneTree" id="ENSGT00390000018035"/>
<dbReference type="Ensembl" id="ENSSDUT00000000610.1">
    <property type="protein sequence ID" value="ENSSDUP00000000568.1"/>
    <property type="gene ID" value="ENSSDUG00000000491.1"/>
</dbReference>
<dbReference type="OMA" id="CINIRMN"/>
<keyword evidence="2" id="KW-1185">Reference proteome</keyword>
<reference evidence="1" key="2">
    <citation type="submission" date="2025-09" db="UniProtKB">
        <authorList>
            <consortium name="Ensembl"/>
        </authorList>
    </citation>
    <scope>IDENTIFICATION</scope>
</reference>
<accession>A0A3B4T335</accession>
<dbReference type="AlphaFoldDB" id="A0A3B4T335"/>
<evidence type="ECO:0000313" key="2">
    <source>
        <dbReference type="Proteomes" id="UP000261420"/>
    </source>
</evidence>
<organism evidence="1 2">
    <name type="scientific">Seriola dumerili</name>
    <name type="common">Greater amberjack</name>
    <name type="synonym">Caranx dumerili</name>
    <dbReference type="NCBI Taxonomy" id="41447"/>
    <lineage>
        <taxon>Eukaryota</taxon>
        <taxon>Metazoa</taxon>
        <taxon>Chordata</taxon>
        <taxon>Craniata</taxon>
        <taxon>Vertebrata</taxon>
        <taxon>Euteleostomi</taxon>
        <taxon>Actinopterygii</taxon>
        <taxon>Neopterygii</taxon>
        <taxon>Teleostei</taxon>
        <taxon>Neoteleostei</taxon>
        <taxon>Acanthomorphata</taxon>
        <taxon>Carangaria</taxon>
        <taxon>Carangiformes</taxon>
        <taxon>Carangidae</taxon>
        <taxon>Seriola</taxon>
    </lineage>
</organism>
<dbReference type="PANTHER" id="PTHR34261:SF1">
    <property type="entry name" value="TUBULIN POLYMERIZATION-PROMOTING PROTEIN"/>
    <property type="match status" value="1"/>
</dbReference>
<reference evidence="1" key="1">
    <citation type="submission" date="2025-08" db="UniProtKB">
        <authorList>
            <consortium name="Ensembl"/>
        </authorList>
    </citation>
    <scope>IDENTIFICATION</scope>
</reference>
<dbReference type="InterPro" id="IPR053358">
    <property type="entry name" value="Diff-assoc_signaling"/>
</dbReference>
<dbReference type="Proteomes" id="UP000261420">
    <property type="component" value="Unplaced"/>
</dbReference>
<evidence type="ECO:0000313" key="1">
    <source>
        <dbReference type="Ensembl" id="ENSSDUP00000000568.1"/>
    </source>
</evidence>
<sequence length="256" mass="30464">MIVKDYYWCYLEKGGWDYCAQMLPKTMTHYTRYQEECINPCQYHKEGDYYWCYTQDSWDYCSPQPDYTYKFKSCRPDHNCGTRGQSYSWCYTTYNNDWDYCGLTHFDGCMYSQQRRRKRSPNNPNKVCKWKNNNINKYITVTEEEAPNTIASCTGNLRNEALGLIERFDNQLLPNQPRSNLVSSENFRIDLQEIIKVNNQMCYNLQVQRNKQRSKGESTTVSQIICPVDIPNKTLRWAFGRSLRNRSKIVIITTNE</sequence>
<proteinExistence type="predicted"/>
<name>A0A3B4T335_SERDU</name>